<evidence type="ECO:0000256" key="15">
    <source>
        <dbReference type="ARBA" id="ARBA00032176"/>
    </source>
</evidence>
<dbReference type="EC" id="2.7.1.26" evidence="5"/>
<protein>
    <recommendedName>
        <fullName evidence="7">Bifunctional riboflavin kinase/FMN adenylyltransferase</fullName>
        <ecNumber evidence="5">2.7.1.26</ecNumber>
        <ecNumber evidence="6">2.7.7.2</ecNumber>
    </recommendedName>
    <alternativeName>
        <fullName evidence="15">Riboflavin biosynthesis protein RibF</fullName>
    </alternativeName>
</protein>
<evidence type="ECO:0000256" key="1">
    <source>
        <dbReference type="ARBA" id="ARBA00002121"/>
    </source>
</evidence>
<dbReference type="GO" id="GO:0009231">
    <property type="term" value="P:riboflavin biosynthetic process"/>
    <property type="evidence" value="ECO:0007669"/>
    <property type="project" value="InterPro"/>
</dbReference>
<dbReference type="OrthoDB" id="9803667at2"/>
<keyword evidence="11" id="KW-0548">Nucleotidyltransferase</keyword>
<evidence type="ECO:0000256" key="6">
    <source>
        <dbReference type="ARBA" id="ARBA00012393"/>
    </source>
</evidence>
<gene>
    <name evidence="19" type="ORF">BN938_1980</name>
</gene>
<evidence type="ECO:0000313" key="19">
    <source>
        <dbReference type="EMBL" id="CDN32057.1"/>
    </source>
</evidence>
<evidence type="ECO:0000256" key="3">
    <source>
        <dbReference type="ARBA" id="ARBA00005201"/>
    </source>
</evidence>
<feature type="domain" description="FAD synthetase" evidence="18">
    <location>
        <begin position="13"/>
        <end position="141"/>
    </location>
</feature>
<dbReference type="EC" id="2.7.7.2" evidence="6"/>
<evidence type="ECO:0000256" key="4">
    <source>
        <dbReference type="ARBA" id="ARBA00010214"/>
    </source>
</evidence>
<dbReference type="AlphaFoldDB" id="A0A060R941"/>
<dbReference type="eggNOG" id="COG0196">
    <property type="taxonomic scope" value="Bacteria"/>
</dbReference>
<comment type="catalytic activity">
    <reaction evidence="17">
        <text>FMN + ATP + H(+) = FAD + diphosphate</text>
        <dbReference type="Rhea" id="RHEA:17237"/>
        <dbReference type="ChEBI" id="CHEBI:15378"/>
        <dbReference type="ChEBI" id="CHEBI:30616"/>
        <dbReference type="ChEBI" id="CHEBI:33019"/>
        <dbReference type="ChEBI" id="CHEBI:57692"/>
        <dbReference type="ChEBI" id="CHEBI:58210"/>
        <dbReference type="EC" id="2.7.7.2"/>
    </reaction>
</comment>
<dbReference type="PATRIC" id="fig|1433126.3.peg.1957"/>
<keyword evidence="13" id="KW-0274">FAD</keyword>
<keyword evidence="14" id="KW-0067">ATP-binding</keyword>
<comment type="similarity">
    <text evidence="4">Belongs to the RibF family.</text>
</comment>
<evidence type="ECO:0000256" key="5">
    <source>
        <dbReference type="ARBA" id="ARBA00012105"/>
    </source>
</evidence>
<evidence type="ECO:0000256" key="7">
    <source>
        <dbReference type="ARBA" id="ARBA00018483"/>
    </source>
</evidence>
<dbReference type="Proteomes" id="UP000027616">
    <property type="component" value="Chromosome I"/>
</dbReference>
<evidence type="ECO:0000256" key="17">
    <source>
        <dbReference type="ARBA" id="ARBA00049494"/>
    </source>
</evidence>
<dbReference type="GO" id="GO:0008531">
    <property type="term" value="F:riboflavin kinase activity"/>
    <property type="evidence" value="ECO:0007669"/>
    <property type="project" value="UniProtKB-EC"/>
</dbReference>
<dbReference type="UniPathway" id="UPA00277">
    <property type="reaction ID" value="UER00407"/>
</dbReference>
<keyword evidence="19" id="KW-0418">Kinase</keyword>
<dbReference type="InterPro" id="IPR014729">
    <property type="entry name" value="Rossmann-like_a/b/a_fold"/>
</dbReference>
<dbReference type="PANTHER" id="PTHR22749">
    <property type="entry name" value="RIBOFLAVIN KINASE/FMN ADENYLYLTRANSFERASE"/>
    <property type="match status" value="1"/>
</dbReference>
<dbReference type="KEGG" id="rbc:BN938_1980"/>
<keyword evidence="9" id="KW-0288">FMN</keyword>
<keyword evidence="20" id="KW-1185">Reference proteome</keyword>
<dbReference type="HOGENOM" id="CLU_048437_4_1_10"/>
<comment type="function">
    <text evidence="1">Catalyzes the phosphorylation of riboflavin to FMN followed by the adenylation of FMN to FAD.</text>
</comment>
<keyword evidence="10 19" id="KW-0808">Transferase</keyword>
<evidence type="ECO:0000313" key="20">
    <source>
        <dbReference type="Proteomes" id="UP000027616"/>
    </source>
</evidence>
<accession>A0A060R941</accession>
<proteinExistence type="inferred from homology"/>
<dbReference type="SUPFAM" id="SSF52374">
    <property type="entry name" value="Nucleotidylyl transferase"/>
    <property type="match status" value="1"/>
</dbReference>
<organism evidence="19 20">
    <name type="scientific">Mucinivorans hirudinis</name>
    <dbReference type="NCBI Taxonomy" id="1433126"/>
    <lineage>
        <taxon>Bacteria</taxon>
        <taxon>Pseudomonadati</taxon>
        <taxon>Bacteroidota</taxon>
        <taxon>Bacteroidia</taxon>
        <taxon>Bacteroidales</taxon>
        <taxon>Rikenellaceae</taxon>
        <taxon>Mucinivorans</taxon>
    </lineage>
</organism>
<dbReference type="Pfam" id="PF06574">
    <property type="entry name" value="FAD_syn"/>
    <property type="match status" value="1"/>
</dbReference>
<name>A0A060R941_9BACT</name>
<dbReference type="FunFam" id="3.40.50.620:FF:000021">
    <property type="entry name" value="Riboflavin biosynthesis protein"/>
    <property type="match status" value="1"/>
</dbReference>
<evidence type="ECO:0000256" key="12">
    <source>
        <dbReference type="ARBA" id="ARBA00022741"/>
    </source>
</evidence>
<dbReference type="GO" id="GO:0006747">
    <property type="term" value="P:FAD biosynthetic process"/>
    <property type="evidence" value="ECO:0007669"/>
    <property type="project" value="UniProtKB-UniPathway"/>
</dbReference>
<evidence type="ECO:0000256" key="8">
    <source>
        <dbReference type="ARBA" id="ARBA00022630"/>
    </source>
</evidence>
<dbReference type="STRING" id="1433126.BN938_1980"/>
<dbReference type="Gene3D" id="3.40.50.620">
    <property type="entry name" value="HUPs"/>
    <property type="match status" value="1"/>
</dbReference>
<evidence type="ECO:0000256" key="2">
    <source>
        <dbReference type="ARBA" id="ARBA00004726"/>
    </source>
</evidence>
<evidence type="ECO:0000256" key="14">
    <source>
        <dbReference type="ARBA" id="ARBA00022840"/>
    </source>
</evidence>
<dbReference type="GO" id="GO:0005524">
    <property type="term" value="F:ATP binding"/>
    <property type="evidence" value="ECO:0007669"/>
    <property type="project" value="UniProtKB-KW"/>
</dbReference>
<reference evidence="19 20" key="1">
    <citation type="journal article" date="2015" name="Genome Announc.">
        <title>Complete Genome Sequence of the Novel Leech Symbiont Mucinivorans hirudinis M3T.</title>
        <authorList>
            <person name="Nelson M.C."/>
            <person name="Bomar L."/>
            <person name="Graf J."/>
        </authorList>
    </citation>
    <scope>NUCLEOTIDE SEQUENCE [LARGE SCALE GENOMIC DNA]</scope>
    <source>
        <strain evidence="20">M3</strain>
    </source>
</reference>
<keyword evidence="12" id="KW-0547">Nucleotide-binding</keyword>
<dbReference type="GO" id="GO:0009398">
    <property type="term" value="P:FMN biosynthetic process"/>
    <property type="evidence" value="ECO:0007669"/>
    <property type="project" value="TreeGrafter"/>
</dbReference>
<dbReference type="InterPro" id="IPR015864">
    <property type="entry name" value="FAD_synthase"/>
</dbReference>
<evidence type="ECO:0000256" key="16">
    <source>
        <dbReference type="ARBA" id="ARBA00047880"/>
    </source>
</evidence>
<sequence>MNIYHGFDNLPDFPKGCVTTIGSFDGVHHGHRLLIGELGELARARGHQGVVVTFDPHPRQVLRGENRLLSTIDEKLVLLAETGIENVVVVNFTREFSQTPYNEFIDEFIVEKLNTKILVIGESNHFGKNRGGSVNTLNRGKFDIHRVIRYHNISSTQIRTLIEQGDMAEANSLLGTKGYLIETPVKDDSKLLPPPGEYTIFLDGGVAKMTLDKELLKNDNMLLRVLDKS</sequence>
<evidence type="ECO:0000259" key="18">
    <source>
        <dbReference type="Pfam" id="PF06574"/>
    </source>
</evidence>
<dbReference type="CDD" id="cd02064">
    <property type="entry name" value="FAD_synthetase_N"/>
    <property type="match status" value="1"/>
</dbReference>
<evidence type="ECO:0000256" key="13">
    <source>
        <dbReference type="ARBA" id="ARBA00022827"/>
    </source>
</evidence>
<evidence type="ECO:0000256" key="10">
    <source>
        <dbReference type="ARBA" id="ARBA00022679"/>
    </source>
</evidence>
<comment type="pathway">
    <text evidence="2">Cofactor biosynthesis; FAD biosynthesis; FAD from FMN: step 1/1.</text>
</comment>
<dbReference type="InterPro" id="IPR023468">
    <property type="entry name" value="Riboflavin_kinase"/>
</dbReference>
<dbReference type="GO" id="GO:0003919">
    <property type="term" value="F:FMN adenylyltransferase activity"/>
    <property type="evidence" value="ECO:0007669"/>
    <property type="project" value="UniProtKB-EC"/>
</dbReference>
<evidence type="ECO:0000256" key="9">
    <source>
        <dbReference type="ARBA" id="ARBA00022643"/>
    </source>
</evidence>
<evidence type="ECO:0000256" key="11">
    <source>
        <dbReference type="ARBA" id="ARBA00022695"/>
    </source>
</evidence>
<dbReference type="PANTHER" id="PTHR22749:SF6">
    <property type="entry name" value="RIBOFLAVIN KINASE"/>
    <property type="match status" value="1"/>
</dbReference>
<comment type="catalytic activity">
    <reaction evidence="16">
        <text>riboflavin + ATP = FMN + ADP + H(+)</text>
        <dbReference type="Rhea" id="RHEA:14357"/>
        <dbReference type="ChEBI" id="CHEBI:15378"/>
        <dbReference type="ChEBI" id="CHEBI:30616"/>
        <dbReference type="ChEBI" id="CHEBI:57986"/>
        <dbReference type="ChEBI" id="CHEBI:58210"/>
        <dbReference type="ChEBI" id="CHEBI:456216"/>
        <dbReference type="EC" id="2.7.1.26"/>
    </reaction>
</comment>
<dbReference type="EMBL" id="HG934468">
    <property type="protein sequence ID" value="CDN32057.1"/>
    <property type="molecule type" value="Genomic_DNA"/>
</dbReference>
<comment type="pathway">
    <text evidence="3">Cofactor biosynthesis; FMN biosynthesis; FMN from riboflavin (ATP route): step 1/1.</text>
</comment>
<keyword evidence="8" id="KW-0285">Flavoprotein</keyword>